<feature type="compositionally biased region" description="Basic and acidic residues" evidence="5">
    <location>
        <begin position="287"/>
        <end position="297"/>
    </location>
</feature>
<dbReference type="InterPro" id="IPR059100">
    <property type="entry name" value="TSP3_bac"/>
</dbReference>
<comment type="subcellular location">
    <subcellularLocation>
        <location evidence="1">Secreted</location>
    </subcellularLocation>
</comment>
<name>S2Z1V4_9CORY</name>
<feature type="region of interest" description="Disordered" evidence="5">
    <location>
        <begin position="233"/>
        <end position="253"/>
    </location>
</feature>
<organism evidence="6 7">
    <name type="scientific">Corynebacterium pyruviciproducens ATCC BAA-1742</name>
    <dbReference type="NCBI Taxonomy" id="1125779"/>
    <lineage>
        <taxon>Bacteria</taxon>
        <taxon>Bacillati</taxon>
        <taxon>Actinomycetota</taxon>
        <taxon>Actinomycetes</taxon>
        <taxon>Mycobacteriales</taxon>
        <taxon>Corynebacteriaceae</taxon>
        <taxon>Corynebacterium</taxon>
    </lineage>
</organism>
<keyword evidence="4" id="KW-0106">Calcium</keyword>
<keyword evidence="2" id="KW-0964">Secreted</keyword>
<proteinExistence type="predicted"/>
<dbReference type="InterPro" id="IPR053180">
    <property type="entry name" value="Ca-binding_acidic-repeat"/>
</dbReference>
<accession>S2Z1V4</accession>
<reference evidence="6 7" key="1">
    <citation type="submission" date="2013-05" db="EMBL/GenBank/DDBJ databases">
        <title>The Genome Sequence of Corynebacterium pyruviciproducens 1773O (ATCC BAA-1742).</title>
        <authorList>
            <consortium name="The Broad Institute Genomics Platform"/>
            <person name="Earl A."/>
            <person name="Ward D."/>
            <person name="Feldgarden M."/>
            <person name="Gevers D."/>
            <person name="Tong J."/>
            <person name="Walker B."/>
            <person name="Young S."/>
            <person name="Zeng Q."/>
            <person name="Gargeya S."/>
            <person name="Fitzgerald M."/>
            <person name="Haas B."/>
            <person name="Abouelleil A."/>
            <person name="Allen A.W."/>
            <person name="Alvarado L."/>
            <person name="Arachchi H.M."/>
            <person name="Berlin A.M."/>
            <person name="Chapman S.B."/>
            <person name="Gainer-Dewar J."/>
            <person name="Goldberg J."/>
            <person name="Griggs A."/>
            <person name="Gujja S."/>
            <person name="Hansen M."/>
            <person name="Howarth C."/>
            <person name="Imamovic A."/>
            <person name="Ireland A."/>
            <person name="Larimer J."/>
            <person name="McCowan C."/>
            <person name="Murphy C."/>
            <person name="Pearson M."/>
            <person name="Poon T.W."/>
            <person name="Priest M."/>
            <person name="Roberts A."/>
            <person name="Saif S."/>
            <person name="Shea T."/>
            <person name="Sisk P."/>
            <person name="Sykes S."/>
            <person name="Wortman J."/>
            <person name="Nusbaum C."/>
            <person name="Birren B."/>
        </authorList>
    </citation>
    <scope>NUCLEOTIDE SEQUENCE [LARGE SCALE GENOMIC DNA]</scope>
    <source>
        <strain evidence="6 7">ATCC BAA-1742</strain>
    </source>
</reference>
<evidence type="ECO:0000313" key="7">
    <source>
        <dbReference type="Proteomes" id="UP000014408"/>
    </source>
</evidence>
<feature type="compositionally biased region" description="Basic and acidic residues" evidence="5">
    <location>
        <begin position="335"/>
        <end position="353"/>
    </location>
</feature>
<dbReference type="HOGENOM" id="CLU_916752_0_0_11"/>
<evidence type="ECO:0000256" key="1">
    <source>
        <dbReference type="ARBA" id="ARBA00004613"/>
    </source>
</evidence>
<evidence type="ECO:0000313" key="6">
    <source>
        <dbReference type="EMBL" id="EPD70683.1"/>
    </source>
</evidence>
<dbReference type="SUPFAM" id="SSF103647">
    <property type="entry name" value="TSP type-3 repeat"/>
    <property type="match status" value="1"/>
</dbReference>
<dbReference type="STRING" id="1125779.HMPREF1219_00366"/>
<dbReference type="PANTHER" id="PTHR37467:SF1">
    <property type="entry name" value="EXPORTED CALCIUM-BINDING GLYCOPROTEIN"/>
    <property type="match status" value="1"/>
</dbReference>
<dbReference type="PANTHER" id="PTHR37467">
    <property type="entry name" value="EXPORTED CALCIUM-BINDING GLYCOPROTEIN-RELATED"/>
    <property type="match status" value="1"/>
</dbReference>
<gene>
    <name evidence="6" type="ORF">HMPREF1219_00366</name>
</gene>
<evidence type="ECO:0000256" key="3">
    <source>
        <dbReference type="ARBA" id="ARBA00022729"/>
    </source>
</evidence>
<dbReference type="EMBL" id="ATBY01000003">
    <property type="protein sequence ID" value="EPD70683.1"/>
    <property type="molecule type" value="Genomic_DNA"/>
</dbReference>
<comment type="caution">
    <text evidence="6">The sequence shown here is derived from an EMBL/GenBank/DDBJ whole genome shotgun (WGS) entry which is preliminary data.</text>
</comment>
<evidence type="ECO:0000256" key="4">
    <source>
        <dbReference type="ARBA" id="ARBA00022837"/>
    </source>
</evidence>
<evidence type="ECO:0000256" key="2">
    <source>
        <dbReference type="ARBA" id="ARBA00022525"/>
    </source>
</evidence>
<dbReference type="AlphaFoldDB" id="S2Z1V4"/>
<sequence>MTTTPKEKQSLLKRPGFRLVVATATSLSVVAGVTVAPHNPIVSVSQAAPRLDQNVPEGYDKETFVYYVNASRNHGPIRVLPGERYGIPIDLNQKMPEQPNGFVSPTTSNWQMWSPKDVPLTETWGPTPADGGQPTWGDIEPERKVAARNLLAMLLDDYVNGYFEAAVEKESMLGILLGITTNHQREWVSGYMSNSQFKQRFEAWTGYRLSNVGDDKVTYTLVKPVELRKDAPELRVINPKGSDPQNYNAMSRYTTKNSRVLVLPLKEALEKKKQEETNPADPTEPTKPSDDANKDSDGDGLTDAQEKILHTDPNNPDTDGDGLKDGEEVFTTHTDPNKPDTDGDGLKDGEEVNKYGTDPND</sequence>
<dbReference type="Proteomes" id="UP000014408">
    <property type="component" value="Unassembled WGS sequence"/>
</dbReference>
<dbReference type="InterPro" id="IPR028974">
    <property type="entry name" value="TSP_type-3_rpt"/>
</dbReference>
<dbReference type="Gene3D" id="4.10.1080.10">
    <property type="entry name" value="TSP type-3 repeat"/>
    <property type="match status" value="1"/>
</dbReference>
<keyword evidence="3" id="KW-0732">Signal</keyword>
<feature type="non-terminal residue" evidence="6">
    <location>
        <position position="361"/>
    </location>
</feature>
<feature type="region of interest" description="Disordered" evidence="5">
    <location>
        <begin position="270"/>
        <end position="361"/>
    </location>
</feature>
<dbReference type="Pfam" id="PF18884">
    <property type="entry name" value="TSP3_bac"/>
    <property type="match status" value="3"/>
</dbReference>
<dbReference type="eggNOG" id="COG4932">
    <property type="taxonomic scope" value="Bacteria"/>
</dbReference>
<evidence type="ECO:0000256" key="5">
    <source>
        <dbReference type="SAM" id="MobiDB-lite"/>
    </source>
</evidence>
<keyword evidence="7" id="KW-1185">Reference proteome</keyword>
<feature type="compositionally biased region" description="Polar residues" evidence="5">
    <location>
        <begin position="243"/>
        <end position="253"/>
    </location>
</feature>
<dbReference type="GO" id="GO:0005509">
    <property type="term" value="F:calcium ion binding"/>
    <property type="evidence" value="ECO:0007669"/>
    <property type="project" value="InterPro"/>
</dbReference>
<protein>
    <submittedName>
        <fullName evidence="6">Uncharacterized protein</fullName>
    </submittedName>
</protein>